<dbReference type="InterPro" id="IPR000298">
    <property type="entry name" value="Cyt_c_oxidase-like_su3"/>
</dbReference>
<keyword evidence="3 6" id="KW-0812">Transmembrane</keyword>
<dbReference type="GO" id="GO:0019646">
    <property type="term" value="P:aerobic electron transport chain"/>
    <property type="evidence" value="ECO:0007669"/>
    <property type="project" value="InterPro"/>
</dbReference>
<gene>
    <name evidence="9" type="ORF">GCL60_07735</name>
</gene>
<evidence type="ECO:0000256" key="2">
    <source>
        <dbReference type="ARBA" id="ARBA00010581"/>
    </source>
</evidence>
<dbReference type="AlphaFoldDB" id="A0A6N6VT67"/>
<dbReference type="InterPro" id="IPR035973">
    <property type="entry name" value="Cyt_c_oxidase_su3-like_sf"/>
</dbReference>
<evidence type="ECO:0000256" key="6">
    <source>
        <dbReference type="RuleBase" id="RU003376"/>
    </source>
</evidence>
<dbReference type="Proteomes" id="UP000437748">
    <property type="component" value="Unassembled WGS sequence"/>
</dbReference>
<dbReference type="PANTHER" id="PTHR11403:SF6">
    <property type="entry name" value="NITRIC OXIDE REDUCTASE SUBUNIT E"/>
    <property type="match status" value="1"/>
</dbReference>
<dbReference type="Gene3D" id="1.20.120.80">
    <property type="entry name" value="Cytochrome c oxidase, subunit III, four-helix bundle"/>
    <property type="match status" value="1"/>
</dbReference>
<protein>
    <submittedName>
        <fullName evidence="9">Cytochrome c oxidase subunit 3 family protein</fullName>
    </submittedName>
</protein>
<evidence type="ECO:0000256" key="4">
    <source>
        <dbReference type="ARBA" id="ARBA00022989"/>
    </source>
</evidence>
<evidence type="ECO:0000313" key="10">
    <source>
        <dbReference type="Proteomes" id="UP000437748"/>
    </source>
</evidence>
<keyword evidence="4 7" id="KW-1133">Transmembrane helix</keyword>
<evidence type="ECO:0000259" key="8">
    <source>
        <dbReference type="PROSITE" id="PS50253"/>
    </source>
</evidence>
<evidence type="ECO:0000256" key="7">
    <source>
        <dbReference type="SAM" id="Phobius"/>
    </source>
</evidence>
<dbReference type="InterPro" id="IPR013833">
    <property type="entry name" value="Cyt_c_oxidase_su3_a-hlx"/>
</dbReference>
<evidence type="ECO:0000256" key="1">
    <source>
        <dbReference type="ARBA" id="ARBA00004141"/>
    </source>
</evidence>
<dbReference type="InterPro" id="IPR024791">
    <property type="entry name" value="Cyt_c/ubiquinol_Oxase_su3"/>
</dbReference>
<dbReference type="GO" id="GO:0005886">
    <property type="term" value="C:plasma membrane"/>
    <property type="evidence" value="ECO:0007669"/>
    <property type="project" value="UniProtKB-SubCell"/>
</dbReference>
<accession>A0A6N6VT67</accession>
<feature type="domain" description="Heme-copper oxidase subunit III family profile" evidence="8">
    <location>
        <begin position="28"/>
        <end position="220"/>
    </location>
</feature>
<comment type="caution">
    <text evidence="9">The sequence shown here is derived from an EMBL/GenBank/DDBJ whole genome shotgun (WGS) entry which is preliminary data.</text>
</comment>
<feature type="transmembrane region" description="Helical" evidence="7">
    <location>
        <begin position="200"/>
        <end position="219"/>
    </location>
</feature>
<comment type="subcellular location">
    <subcellularLocation>
        <location evidence="6">Cell membrane</location>
        <topology evidence="6">Multi-pass membrane protein</topology>
    </subcellularLocation>
    <subcellularLocation>
        <location evidence="1">Membrane</location>
        <topology evidence="1">Multi-pass membrane protein</topology>
    </subcellularLocation>
</comment>
<feature type="transmembrane region" description="Helical" evidence="7">
    <location>
        <begin position="156"/>
        <end position="180"/>
    </location>
</feature>
<keyword evidence="10" id="KW-1185">Reference proteome</keyword>
<dbReference type="Pfam" id="PF00510">
    <property type="entry name" value="COX3"/>
    <property type="match status" value="1"/>
</dbReference>
<evidence type="ECO:0000256" key="3">
    <source>
        <dbReference type="ARBA" id="ARBA00022692"/>
    </source>
</evidence>
<dbReference type="PANTHER" id="PTHR11403">
    <property type="entry name" value="CYTOCHROME C OXIDASE SUBUNIT III"/>
    <property type="match status" value="1"/>
</dbReference>
<organism evidence="9 10">
    <name type="scientific">Silvanigrella paludirubra</name>
    <dbReference type="NCBI Taxonomy" id="2499159"/>
    <lineage>
        <taxon>Bacteria</taxon>
        <taxon>Pseudomonadati</taxon>
        <taxon>Bdellovibrionota</taxon>
        <taxon>Oligoflexia</taxon>
        <taxon>Silvanigrellales</taxon>
        <taxon>Silvanigrellaceae</taxon>
        <taxon>Silvanigrella</taxon>
    </lineage>
</organism>
<dbReference type="CDD" id="cd02862">
    <property type="entry name" value="NorE_like"/>
    <property type="match status" value="1"/>
</dbReference>
<feature type="transmembrane region" description="Helical" evidence="7">
    <location>
        <begin position="100"/>
        <end position="118"/>
    </location>
</feature>
<feature type="transmembrane region" description="Helical" evidence="7">
    <location>
        <begin position="68"/>
        <end position="88"/>
    </location>
</feature>
<evidence type="ECO:0000313" key="9">
    <source>
        <dbReference type="EMBL" id="KAB8038746.1"/>
    </source>
</evidence>
<reference evidence="9 10" key="1">
    <citation type="submission" date="2019-10" db="EMBL/GenBank/DDBJ databases">
        <title>New species of Slilvanegrellaceae.</title>
        <authorList>
            <person name="Pitt A."/>
            <person name="Hahn M.W."/>
        </authorList>
    </citation>
    <scope>NUCLEOTIDE SEQUENCE [LARGE SCALE GENOMIC DNA]</scope>
    <source>
        <strain evidence="9 10">SP-Ram-0.45-NSY-1</strain>
    </source>
</reference>
<dbReference type="SUPFAM" id="SSF81452">
    <property type="entry name" value="Cytochrome c oxidase subunit III-like"/>
    <property type="match status" value="1"/>
</dbReference>
<comment type="similarity">
    <text evidence="2 6">Belongs to the cytochrome c oxidase subunit 3 family.</text>
</comment>
<sequence>MTDHGHGSHPKYQAHHFKTMDQQTSAGKLGMWVFMAQELLFFSGLFCAFGFVRYMYPEMVSQAQSSMDWRLGGINSIILLVSSLTMSLSVRSARSNNRSGTIKFLIATMICGIAFLVIKATEWGMHMHEGYFPGKYFNPVHHAEVQDPLAHIFFGLYYVMTGMHGLHIVVGLGLMTWMLVRASRGEFNSENYVSLENTSLFWHLVDIVWIFLYPLLYLAK</sequence>
<dbReference type="GO" id="GO:0004129">
    <property type="term" value="F:cytochrome-c oxidase activity"/>
    <property type="evidence" value="ECO:0007669"/>
    <property type="project" value="InterPro"/>
</dbReference>
<dbReference type="RefSeq" id="WP_153420039.1">
    <property type="nucleotide sequence ID" value="NZ_WFLM01000003.1"/>
</dbReference>
<dbReference type="EMBL" id="WFLM01000003">
    <property type="protein sequence ID" value="KAB8038746.1"/>
    <property type="molecule type" value="Genomic_DNA"/>
</dbReference>
<keyword evidence="5 7" id="KW-0472">Membrane</keyword>
<proteinExistence type="inferred from homology"/>
<dbReference type="PROSITE" id="PS50253">
    <property type="entry name" value="COX3"/>
    <property type="match status" value="1"/>
</dbReference>
<evidence type="ECO:0000256" key="5">
    <source>
        <dbReference type="ARBA" id="ARBA00023136"/>
    </source>
</evidence>
<name>A0A6N6VT67_9BACT</name>
<feature type="transmembrane region" description="Helical" evidence="7">
    <location>
        <begin position="39"/>
        <end position="56"/>
    </location>
</feature>